<evidence type="ECO:0000313" key="3">
    <source>
        <dbReference type="EMBL" id="KAI9186568.1"/>
    </source>
</evidence>
<dbReference type="SUPFAM" id="SSF46938">
    <property type="entry name" value="CRAL/TRIO N-terminal domain"/>
    <property type="match status" value="1"/>
</dbReference>
<dbReference type="PANTHER" id="PTHR45824:SF18">
    <property type="entry name" value="OS01G0264700 PROTEIN"/>
    <property type="match status" value="1"/>
</dbReference>
<dbReference type="Proteomes" id="UP001064489">
    <property type="component" value="Chromosome 3"/>
</dbReference>
<gene>
    <name evidence="3" type="ORF">LWI28_018631</name>
</gene>
<evidence type="ECO:0000259" key="2">
    <source>
        <dbReference type="PROSITE" id="PS50191"/>
    </source>
</evidence>
<keyword evidence="4" id="KW-1185">Reference proteome</keyword>
<feature type="compositionally biased region" description="Polar residues" evidence="1">
    <location>
        <begin position="458"/>
        <end position="468"/>
    </location>
</feature>
<sequence length="514" mass="58889">MSTQIVESMNSVLLDLRKLPITALAEQIRGTTSPRIKIIPLSIFKQRHVGVAGGILKRYLINMPLLVPDTHQILFQQYAQTTIELIVCKRHIGEISTRFHMDRTGSYQIKSGIYLFILGRFVLFQKDRKIQERKNGTTLLKKSLLNLFERMSNKKLRGEKPLSTEEQHVKINEVRKIMGPIADKLPVLCSDESILRCLRARNWNTKKASKMLQDTLRWRMQYKPEKIRWDNVEDIAQEAASVKVYRADYSDKFGRPVLIMRPDCQNTSPIERQIKYFVYCMENAIMNLNPGMEQILWLIDFQHWTISSISVRVVRETAHVLQAHYPERLGLAILYNPPKIFKPFWMMVKPFLESKTHKKVMFVYSEDPHSKTIMETLFDMDKLESAFGGKNTVGFEFEAYAQRMREDDSKKSDALNSGCSLLSCQSSPSQFSEALEYSLPSDRNSVVSDDDDISSTDETTFNFSPSKSESIDEKNLGLMLGPCDVPKSEEAAGAKEVQCDQVAKSEATVATEVQ</sequence>
<feature type="region of interest" description="Disordered" evidence="1">
    <location>
        <begin position="442"/>
        <end position="468"/>
    </location>
</feature>
<dbReference type="FunFam" id="3.40.525.10:FF:000008">
    <property type="entry name" value="Phosphatidylinositol transfer protein 3"/>
    <property type="match status" value="1"/>
</dbReference>
<dbReference type="Pfam" id="PF00650">
    <property type="entry name" value="CRAL_TRIO"/>
    <property type="match status" value="1"/>
</dbReference>
<dbReference type="SMART" id="SM00516">
    <property type="entry name" value="SEC14"/>
    <property type="match status" value="1"/>
</dbReference>
<comment type="caution">
    <text evidence="3">The sequence shown here is derived from an EMBL/GenBank/DDBJ whole genome shotgun (WGS) entry which is preliminary data.</text>
</comment>
<evidence type="ECO:0000256" key="1">
    <source>
        <dbReference type="SAM" id="MobiDB-lite"/>
    </source>
</evidence>
<feature type="domain" description="CRAL-TRIO" evidence="2">
    <location>
        <begin position="232"/>
        <end position="395"/>
    </location>
</feature>
<dbReference type="EMBL" id="JAJSOW010000100">
    <property type="protein sequence ID" value="KAI9186568.1"/>
    <property type="molecule type" value="Genomic_DNA"/>
</dbReference>
<dbReference type="SMART" id="SM01100">
    <property type="entry name" value="CRAL_TRIO_N"/>
    <property type="match status" value="1"/>
</dbReference>
<protein>
    <recommendedName>
        <fullName evidence="2">CRAL-TRIO domain-containing protein</fullName>
    </recommendedName>
</protein>
<proteinExistence type="predicted"/>
<dbReference type="GO" id="GO:0008526">
    <property type="term" value="F:phosphatidylinositol transfer activity"/>
    <property type="evidence" value="ECO:0007669"/>
    <property type="project" value="TreeGrafter"/>
</dbReference>
<name>A0AAD5J6R4_ACENE</name>
<dbReference type="PANTHER" id="PTHR45824">
    <property type="entry name" value="GH16843P"/>
    <property type="match status" value="1"/>
</dbReference>
<dbReference type="SUPFAM" id="SSF52087">
    <property type="entry name" value="CRAL/TRIO domain"/>
    <property type="match status" value="1"/>
</dbReference>
<dbReference type="Pfam" id="PF03765">
    <property type="entry name" value="CRAL_TRIO_N"/>
    <property type="match status" value="1"/>
</dbReference>
<dbReference type="InterPro" id="IPR052578">
    <property type="entry name" value="PI_Transfer_CRAL-TRIO"/>
</dbReference>
<dbReference type="Gene3D" id="3.40.525.10">
    <property type="entry name" value="CRAL-TRIO lipid binding domain"/>
    <property type="match status" value="1"/>
</dbReference>
<accession>A0AAD5J6R4</accession>
<dbReference type="CDD" id="cd00170">
    <property type="entry name" value="SEC14"/>
    <property type="match status" value="1"/>
</dbReference>
<dbReference type="InterPro" id="IPR001251">
    <property type="entry name" value="CRAL-TRIO_dom"/>
</dbReference>
<reference evidence="3" key="2">
    <citation type="submission" date="2023-02" db="EMBL/GenBank/DDBJ databases">
        <authorList>
            <person name="Swenson N.G."/>
            <person name="Wegrzyn J.L."/>
            <person name="Mcevoy S.L."/>
        </authorList>
    </citation>
    <scope>NUCLEOTIDE SEQUENCE</scope>
    <source>
        <strain evidence="3">91603</strain>
        <tissue evidence="3">Leaf</tissue>
    </source>
</reference>
<dbReference type="InterPro" id="IPR036865">
    <property type="entry name" value="CRAL-TRIO_dom_sf"/>
</dbReference>
<dbReference type="PROSITE" id="PS50191">
    <property type="entry name" value="CRAL_TRIO"/>
    <property type="match status" value="1"/>
</dbReference>
<dbReference type="InterPro" id="IPR036273">
    <property type="entry name" value="CRAL/TRIO_N_dom_sf"/>
</dbReference>
<evidence type="ECO:0000313" key="4">
    <source>
        <dbReference type="Proteomes" id="UP001064489"/>
    </source>
</evidence>
<reference evidence="3" key="1">
    <citation type="journal article" date="2022" name="Plant J.">
        <title>Strategies of tolerance reflected in two North American maple genomes.</title>
        <authorList>
            <person name="McEvoy S.L."/>
            <person name="Sezen U.U."/>
            <person name="Trouern-Trend A."/>
            <person name="McMahon S.M."/>
            <person name="Schaberg P.G."/>
            <person name="Yang J."/>
            <person name="Wegrzyn J.L."/>
            <person name="Swenson N.G."/>
        </authorList>
    </citation>
    <scope>NUCLEOTIDE SEQUENCE</scope>
    <source>
        <strain evidence="3">91603</strain>
    </source>
</reference>
<dbReference type="InterPro" id="IPR011074">
    <property type="entry name" value="CRAL/TRIO_N_dom"/>
</dbReference>
<organism evidence="3 4">
    <name type="scientific">Acer negundo</name>
    <name type="common">Box elder</name>
    <dbReference type="NCBI Taxonomy" id="4023"/>
    <lineage>
        <taxon>Eukaryota</taxon>
        <taxon>Viridiplantae</taxon>
        <taxon>Streptophyta</taxon>
        <taxon>Embryophyta</taxon>
        <taxon>Tracheophyta</taxon>
        <taxon>Spermatophyta</taxon>
        <taxon>Magnoliopsida</taxon>
        <taxon>eudicotyledons</taxon>
        <taxon>Gunneridae</taxon>
        <taxon>Pentapetalae</taxon>
        <taxon>rosids</taxon>
        <taxon>malvids</taxon>
        <taxon>Sapindales</taxon>
        <taxon>Sapindaceae</taxon>
        <taxon>Hippocastanoideae</taxon>
        <taxon>Acereae</taxon>
        <taxon>Acer</taxon>
    </lineage>
</organism>
<dbReference type="AlphaFoldDB" id="A0AAD5J6R4"/>